<evidence type="ECO:0000313" key="3">
    <source>
        <dbReference type="Proteomes" id="UP000290288"/>
    </source>
</evidence>
<feature type="compositionally biased region" description="Basic and acidic residues" evidence="1">
    <location>
        <begin position="185"/>
        <end position="197"/>
    </location>
</feature>
<dbReference type="AlphaFoldDB" id="A0A4V1Q409"/>
<feature type="compositionally biased region" description="Polar residues" evidence="1">
    <location>
        <begin position="303"/>
        <end position="316"/>
    </location>
</feature>
<feature type="region of interest" description="Disordered" evidence="1">
    <location>
        <begin position="24"/>
        <end position="116"/>
    </location>
</feature>
<dbReference type="Proteomes" id="UP000290288">
    <property type="component" value="Unassembled WGS sequence"/>
</dbReference>
<sequence>MAEGETPAQLEIVFSKALTLEIPSSVPTSLPSSPQSSSPTGVLDSSCATSASCSSLPTPRRPSLNVKFAPLPELAPRKRRSTAPLGMAARAQLVRRRRGYQDPDQGPRYNAGTNPMWTEEELAEARMKQIAAAMEKERQRREQAGGYDPNDPLVVLGKKMKEASKQLWKKVSKKDMKEAAAPTTEKVEGEEGVKNDSENSSNSSLDGKPPSEPVSPEVRSRCNSSAAPAAKSAPTPRSSTPVSSKPSTPIDPSAPLRSILISSPPPPPLPERTRIVEVVQQQVDEEEQGGVWEEEIDPHFPLNASQAETSFDSLSVSKRRSVMPNVSNFTTQSSSSLEDCSTPTNANPDAELDAAAGQPPSTIQQNQGP</sequence>
<feature type="compositionally biased region" description="Low complexity" evidence="1">
    <location>
        <begin position="224"/>
        <end position="262"/>
    </location>
</feature>
<evidence type="ECO:0000313" key="2">
    <source>
        <dbReference type="EMBL" id="RXW20448.1"/>
    </source>
</evidence>
<feature type="compositionally biased region" description="Polar residues" evidence="1">
    <location>
        <begin position="359"/>
        <end position="369"/>
    </location>
</feature>
<protein>
    <submittedName>
        <fullName evidence="2">Uncharacterized protein</fullName>
    </submittedName>
</protein>
<keyword evidence="3" id="KW-1185">Reference proteome</keyword>
<dbReference type="EMBL" id="SDEE01000148">
    <property type="protein sequence ID" value="RXW20448.1"/>
    <property type="molecule type" value="Genomic_DNA"/>
</dbReference>
<feature type="region of interest" description="Disordered" evidence="1">
    <location>
        <begin position="134"/>
        <end position="273"/>
    </location>
</feature>
<proteinExistence type="predicted"/>
<dbReference type="OrthoDB" id="3265817at2759"/>
<dbReference type="STRING" id="2316362.A0A4V1Q409"/>
<comment type="caution">
    <text evidence="2">The sequence shown here is derived from an EMBL/GenBank/DDBJ whole genome shotgun (WGS) entry which is preliminary data.</text>
</comment>
<feature type="compositionally biased region" description="Polar residues" evidence="1">
    <location>
        <begin position="324"/>
        <end position="347"/>
    </location>
</feature>
<feature type="compositionally biased region" description="Basic and acidic residues" evidence="1">
    <location>
        <begin position="134"/>
        <end position="143"/>
    </location>
</feature>
<name>A0A4V1Q409_9AGAR</name>
<accession>A0A4V1Q409</accession>
<organism evidence="2 3">
    <name type="scientific">Candolleomyces aberdarensis</name>
    <dbReference type="NCBI Taxonomy" id="2316362"/>
    <lineage>
        <taxon>Eukaryota</taxon>
        <taxon>Fungi</taxon>
        <taxon>Dikarya</taxon>
        <taxon>Basidiomycota</taxon>
        <taxon>Agaricomycotina</taxon>
        <taxon>Agaricomycetes</taxon>
        <taxon>Agaricomycetidae</taxon>
        <taxon>Agaricales</taxon>
        <taxon>Agaricineae</taxon>
        <taxon>Psathyrellaceae</taxon>
        <taxon>Candolleomyces</taxon>
    </lineage>
</organism>
<gene>
    <name evidence="2" type="ORF">EST38_g5402</name>
</gene>
<feature type="compositionally biased region" description="Low complexity" evidence="1">
    <location>
        <begin position="24"/>
        <end position="58"/>
    </location>
</feature>
<evidence type="ECO:0000256" key="1">
    <source>
        <dbReference type="SAM" id="MobiDB-lite"/>
    </source>
</evidence>
<reference evidence="2 3" key="1">
    <citation type="submission" date="2019-01" db="EMBL/GenBank/DDBJ databases">
        <title>Draft genome sequence of Psathyrella aberdarensis IHI B618.</title>
        <authorList>
            <person name="Buettner E."/>
            <person name="Kellner H."/>
        </authorList>
    </citation>
    <scope>NUCLEOTIDE SEQUENCE [LARGE SCALE GENOMIC DNA]</scope>
    <source>
        <strain evidence="2 3">IHI B618</strain>
    </source>
</reference>
<feature type="region of interest" description="Disordered" evidence="1">
    <location>
        <begin position="301"/>
        <end position="369"/>
    </location>
</feature>